<feature type="compositionally biased region" description="Low complexity" evidence="1">
    <location>
        <begin position="281"/>
        <end position="296"/>
    </location>
</feature>
<accession>A0A9C6X6X2</accession>
<protein>
    <submittedName>
        <fullName evidence="3">Uncharacterized protein LOC113207034</fullName>
    </submittedName>
</protein>
<evidence type="ECO:0000256" key="1">
    <source>
        <dbReference type="SAM" id="MobiDB-lite"/>
    </source>
</evidence>
<dbReference type="GeneID" id="113207034"/>
<feature type="compositionally biased region" description="Pro residues" evidence="1">
    <location>
        <begin position="323"/>
        <end position="342"/>
    </location>
</feature>
<reference evidence="3" key="1">
    <citation type="journal article" date="2018" name="Proc. Natl. Acad. Sci. U.S.A.">
        <title>Phylogenomics and the evolution of hemipteroid insects.</title>
        <authorList>
            <person name="Johnson K.P."/>
            <person name="Dietrich C.H."/>
            <person name="Friedrich F."/>
            <person name="Beutel R.G."/>
            <person name="Wipfler B."/>
            <person name="Peters R.S."/>
            <person name="Allen J.M."/>
            <person name="Petersen M."/>
            <person name="Donath A."/>
            <person name="Walden K.K."/>
            <person name="Kozlov A.M."/>
            <person name="Podsiadlowski L."/>
            <person name="Mayer C."/>
            <person name="Meusemann K."/>
            <person name="Vasilikopoulos A."/>
            <person name="Waterhouse R.M."/>
            <person name="Cameron S.L."/>
            <person name="Weirauch C."/>
            <person name="Swanson D.R."/>
            <person name="Percy D.M."/>
            <person name="Hardy N.B."/>
            <person name="Terry I."/>
            <person name="Liu S."/>
            <person name="Zhou X."/>
            <person name="Misof B."/>
            <person name="Robertson H.M."/>
            <person name="Yoshizawa K."/>
        </authorList>
    </citation>
    <scope>NUCLEOTIDE SEQUENCE</scope>
    <source>
        <tissue evidence="3">Whole organism</tissue>
    </source>
</reference>
<dbReference type="KEGG" id="foc:113207034"/>
<feature type="region of interest" description="Disordered" evidence="1">
    <location>
        <begin position="184"/>
        <end position="296"/>
    </location>
</feature>
<organism evidence="2 3">
    <name type="scientific">Frankliniella occidentalis</name>
    <name type="common">Western flower thrips</name>
    <name type="synonym">Euthrips occidentalis</name>
    <dbReference type="NCBI Taxonomy" id="133901"/>
    <lineage>
        <taxon>Eukaryota</taxon>
        <taxon>Metazoa</taxon>
        <taxon>Ecdysozoa</taxon>
        <taxon>Arthropoda</taxon>
        <taxon>Hexapoda</taxon>
        <taxon>Insecta</taxon>
        <taxon>Pterygota</taxon>
        <taxon>Neoptera</taxon>
        <taxon>Paraneoptera</taxon>
        <taxon>Thysanoptera</taxon>
        <taxon>Terebrantia</taxon>
        <taxon>Thripoidea</taxon>
        <taxon>Thripidae</taxon>
        <taxon>Frankliniella</taxon>
    </lineage>
</organism>
<proteinExistence type="predicted"/>
<name>A0A9C6X6X2_FRAOC</name>
<keyword evidence="2" id="KW-1185">Reference proteome</keyword>
<dbReference type="RefSeq" id="XP_052130210.1">
    <property type="nucleotide sequence ID" value="XM_052274250.1"/>
</dbReference>
<reference evidence="3" key="2">
    <citation type="submission" date="2025-08" db="UniProtKB">
        <authorList>
            <consortium name="RefSeq"/>
        </authorList>
    </citation>
    <scope>IDENTIFICATION</scope>
    <source>
        <tissue evidence="3">Whole organism</tissue>
    </source>
</reference>
<evidence type="ECO:0000313" key="2">
    <source>
        <dbReference type="Proteomes" id="UP000504606"/>
    </source>
</evidence>
<feature type="region of interest" description="Disordered" evidence="1">
    <location>
        <begin position="312"/>
        <end position="342"/>
    </location>
</feature>
<evidence type="ECO:0000313" key="3">
    <source>
        <dbReference type="RefSeq" id="XP_052130210.1"/>
    </source>
</evidence>
<sequence>MDSDEDWNSSRPSSAASEAMYFGALLDVDMRRPHDHGDVDMRLSGYGFPQVREVENEEQGMSPISNGCSKSQAMELDEVELRLVAQQQQKRCRTIPAAYGDLSTDPDVVKFDQRRKNTTRARRREARRTPDIRTPIPDVDLRELLDRRRALEKSAEEVLVTICTAEAPAEEVVGIPVEVSIEDEEDQYQCPVSSSQGRETPLPPRRRRSSSSSVEELPVVKRKVDIIDLSSDSEPDDPSSRDRSSAAAAAPPPSALAAAASPPAAPAAAAPPSAAPPPTAPAAAASPPAAPAESALAPGFWRPWGAVAEIEPQPSSAPKRDPSPAPRGSLPPTPTLPRPALLPTPRVFRAGAWGECRCSGTCRCGWLHGAGCLECPELQSPRSASSSSNIDVRISSRAGDQGKQRATLQRAQAYSHAWSYGAAVHFAHNS</sequence>
<feature type="compositionally biased region" description="Low complexity" evidence="1">
    <location>
        <begin position="245"/>
        <end position="272"/>
    </location>
</feature>
<dbReference type="AlphaFoldDB" id="A0A9C6X6X2"/>
<dbReference type="Proteomes" id="UP000504606">
    <property type="component" value="Unplaced"/>
</dbReference>
<gene>
    <name evidence="3" type="primary">LOC113207034</name>
</gene>